<accession>A0A6J1NB96</accession>
<gene>
    <name evidence="7" type="primary">LOC112050199</name>
</gene>
<dbReference type="Proteomes" id="UP001652582">
    <property type="component" value="Chromosome 10"/>
</dbReference>
<keyword evidence="3" id="KW-0862">Zinc</keyword>
<evidence type="ECO:0000256" key="1">
    <source>
        <dbReference type="ARBA" id="ARBA00022723"/>
    </source>
</evidence>
<feature type="compositionally biased region" description="Basic and acidic residues" evidence="4">
    <location>
        <begin position="144"/>
        <end position="156"/>
    </location>
</feature>
<dbReference type="OrthoDB" id="6923471at2759"/>
<name>A0A6J1NB96_BICAN</name>
<protein>
    <submittedName>
        <fullName evidence="7">Uncharacterized protein LOC112050199 isoform X2</fullName>
    </submittedName>
</protein>
<dbReference type="InterPro" id="IPR036236">
    <property type="entry name" value="Znf_C2H2_sf"/>
</dbReference>
<evidence type="ECO:0000313" key="7">
    <source>
        <dbReference type="RefSeq" id="XP_023944184.2"/>
    </source>
</evidence>
<dbReference type="GO" id="GO:0003677">
    <property type="term" value="F:DNA binding"/>
    <property type="evidence" value="ECO:0007669"/>
    <property type="project" value="InterPro"/>
</dbReference>
<reference evidence="7" key="1">
    <citation type="submission" date="2025-08" db="UniProtKB">
        <authorList>
            <consortium name="RefSeq"/>
        </authorList>
    </citation>
    <scope>IDENTIFICATION</scope>
</reference>
<feature type="compositionally biased region" description="Acidic residues" evidence="4">
    <location>
        <begin position="157"/>
        <end position="166"/>
    </location>
</feature>
<dbReference type="RefSeq" id="XP_023944184.2">
    <property type="nucleotide sequence ID" value="XM_024088416.2"/>
</dbReference>
<organism evidence="6 7">
    <name type="scientific">Bicyclus anynana</name>
    <name type="common">Squinting bush brown butterfly</name>
    <dbReference type="NCBI Taxonomy" id="110368"/>
    <lineage>
        <taxon>Eukaryota</taxon>
        <taxon>Metazoa</taxon>
        <taxon>Ecdysozoa</taxon>
        <taxon>Arthropoda</taxon>
        <taxon>Hexapoda</taxon>
        <taxon>Insecta</taxon>
        <taxon>Pterygota</taxon>
        <taxon>Neoptera</taxon>
        <taxon>Endopterygota</taxon>
        <taxon>Lepidoptera</taxon>
        <taxon>Glossata</taxon>
        <taxon>Ditrysia</taxon>
        <taxon>Papilionoidea</taxon>
        <taxon>Nymphalidae</taxon>
        <taxon>Satyrinae</taxon>
        <taxon>Satyrini</taxon>
        <taxon>Mycalesina</taxon>
        <taxon>Bicyclus</taxon>
    </lineage>
</organism>
<evidence type="ECO:0000256" key="4">
    <source>
        <dbReference type="SAM" id="MobiDB-lite"/>
    </source>
</evidence>
<evidence type="ECO:0000256" key="2">
    <source>
        <dbReference type="ARBA" id="ARBA00022771"/>
    </source>
</evidence>
<sequence>MSKYICFVWCILRYFCEYYVSAINFSSFLLTWSAVNGNILCFFAISAKAREGRFRSWTRKYYSILNERFLECKICQCYLKRSSGNTKGNINRHIKLKHPYVYFNEAHSKTICRDDKGGRKPIAQVFLSTNELAKNQLEENDSASLEHEPHVSNIDRSEDEAPDDENTPVVKLSEAELKIVEELNKKAMQTQALPEVSQPSPNDVSDANEINEDEKESHSKESVTIESRDNEVQDKMFGVEEAESDNISEEVEKRRAHYSWTRKYYVRMNDKFIKCKICRRSYKTNAASTGNVRRHIRVKHNDIYLKETQLPEVARNDKSDANESTEDEKESDVVDEPIKITRRDGKIKSWTRKYYQKINDRLIMCLICQKFLRMNIHRHIKQRHPAIYLKENPTTVESTAVSKQDEDMIRNLCEKTSAGTRMSKSCIWNFFETVEHDRLYKCCFCTKTIVILPKKMHNLKRHISTCHEKEYQLILKYSNGDRDVEPSISDDRETASINQVPAVTSVEIAFLSIDGTGGRYKCSCCEEIIESTAEEAEAVLIQHVQICQLKPQDDTDAAVLESVDAPDLLD</sequence>
<feature type="domain" description="BED-type" evidence="5">
    <location>
        <begin position="265"/>
        <end position="301"/>
    </location>
</feature>
<feature type="compositionally biased region" description="Acidic residues" evidence="4">
    <location>
        <begin position="323"/>
        <end position="333"/>
    </location>
</feature>
<dbReference type="AlphaFoldDB" id="A0A6J1NB96"/>
<dbReference type="GO" id="GO:0008270">
    <property type="term" value="F:zinc ion binding"/>
    <property type="evidence" value="ECO:0007669"/>
    <property type="project" value="UniProtKB-KW"/>
</dbReference>
<evidence type="ECO:0000256" key="3">
    <source>
        <dbReference type="ARBA" id="ARBA00022833"/>
    </source>
</evidence>
<dbReference type="InterPro" id="IPR003656">
    <property type="entry name" value="Znf_BED"/>
</dbReference>
<keyword evidence="2" id="KW-0863">Zinc-finger</keyword>
<feature type="region of interest" description="Disordered" evidence="4">
    <location>
        <begin position="139"/>
        <end position="169"/>
    </location>
</feature>
<dbReference type="SUPFAM" id="SSF57667">
    <property type="entry name" value="beta-beta-alpha zinc fingers"/>
    <property type="match status" value="1"/>
</dbReference>
<keyword evidence="1" id="KW-0479">Metal-binding</keyword>
<dbReference type="GeneID" id="112050199"/>
<proteinExistence type="predicted"/>
<evidence type="ECO:0000313" key="6">
    <source>
        <dbReference type="Proteomes" id="UP001652582"/>
    </source>
</evidence>
<feature type="region of interest" description="Disordered" evidence="4">
    <location>
        <begin position="189"/>
        <end position="227"/>
    </location>
</feature>
<evidence type="ECO:0000259" key="5">
    <source>
        <dbReference type="Pfam" id="PF02892"/>
    </source>
</evidence>
<keyword evidence="6" id="KW-1185">Reference proteome</keyword>
<feature type="compositionally biased region" description="Basic and acidic residues" evidence="4">
    <location>
        <begin position="215"/>
        <end position="227"/>
    </location>
</feature>
<feature type="region of interest" description="Disordered" evidence="4">
    <location>
        <begin position="309"/>
        <end position="333"/>
    </location>
</feature>
<dbReference type="Pfam" id="PF02892">
    <property type="entry name" value="zf-BED"/>
    <property type="match status" value="1"/>
</dbReference>
<feature type="compositionally biased region" description="Polar residues" evidence="4">
    <location>
        <begin position="189"/>
        <end position="205"/>
    </location>
</feature>
<dbReference type="SMART" id="SM00614">
    <property type="entry name" value="ZnF_BED"/>
    <property type="match status" value="3"/>
</dbReference>